<dbReference type="Pfam" id="PF03816">
    <property type="entry name" value="LytR_cpsA_psr"/>
    <property type="match status" value="1"/>
</dbReference>
<sequence length="428" mass="43885">MADRGDKEHAQSVPGHARARRATVARHGRTHRERRLLRSLALVLTAVVVTGASGAAAIALRISSNMNQVDNSDLLDDVARPAAPAPDPDDPNSGRAVNLLLIGSDDRTGVNGVIGGDEEGKRSDTTMFLHVSADRSRIEVVSLPRDAVVPLPACPVTGGGTTRASDGAMFNGAFARGWDTGLDLVSAATCTQLTVEQLTGIRIDGFIVVDFIGFQNVVDAIGGVPLCTREDLRDVDSGLDLPAGEHVLDGPTALALARARHDLSDGSDTHRLDRQQALVAATVRTILDSNLLTDAPALLRTVDAATSAVTVSGGFSLSGLAFSLKGVDPADVVFQTVPSGPKPGNKNRVVWTSEADALWARLLADAAPTAPAAPTDPAGPAAPADPAAPAAPADPAAASPAPTPTVDPMADRTPGETISSADAQVACG</sequence>
<proteinExistence type="inferred from homology"/>
<dbReference type="OrthoDB" id="9782542at2"/>
<feature type="compositionally biased region" description="Low complexity" evidence="2">
    <location>
        <begin position="368"/>
        <end position="400"/>
    </location>
</feature>
<keyword evidence="3" id="KW-0812">Transmembrane</keyword>
<accession>A0A512PCF4</accession>
<dbReference type="AlphaFoldDB" id="A0A512PCF4"/>
<evidence type="ECO:0000256" key="1">
    <source>
        <dbReference type="ARBA" id="ARBA00006068"/>
    </source>
</evidence>
<feature type="transmembrane region" description="Helical" evidence="3">
    <location>
        <begin position="36"/>
        <end position="60"/>
    </location>
</feature>
<dbReference type="InterPro" id="IPR050922">
    <property type="entry name" value="LytR/CpsA/Psr_CW_biosynth"/>
</dbReference>
<feature type="region of interest" description="Disordered" evidence="2">
    <location>
        <begin position="368"/>
        <end position="428"/>
    </location>
</feature>
<feature type="compositionally biased region" description="Basic residues" evidence="2">
    <location>
        <begin position="17"/>
        <end position="31"/>
    </location>
</feature>
<dbReference type="Gene3D" id="3.40.630.190">
    <property type="entry name" value="LCP protein"/>
    <property type="match status" value="1"/>
</dbReference>
<dbReference type="RefSeq" id="WP_146952608.1">
    <property type="nucleotide sequence ID" value="NZ_BAABBJ010000003.1"/>
</dbReference>
<dbReference type="EMBL" id="BKAL01000004">
    <property type="protein sequence ID" value="GEP68846.1"/>
    <property type="molecule type" value="Genomic_DNA"/>
</dbReference>
<dbReference type="NCBIfam" id="TIGR00350">
    <property type="entry name" value="lytR_cpsA_psr"/>
    <property type="match status" value="1"/>
</dbReference>
<dbReference type="PANTHER" id="PTHR33392">
    <property type="entry name" value="POLYISOPRENYL-TEICHOIC ACID--PEPTIDOGLYCAN TEICHOIC ACID TRANSFERASE TAGU"/>
    <property type="match status" value="1"/>
</dbReference>
<keyword evidence="6" id="KW-1185">Reference proteome</keyword>
<evidence type="ECO:0000256" key="2">
    <source>
        <dbReference type="SAM" id="MobiDB-lite"/>
    </source>
</evidence>
<comment type="caution">
    <text evidence="5">The sequence shown here is derived from an EMBL/GenBank/DDBJ whole genome shotgun (WGS) entry which is preliminary data.</text>
</comment>
<gene>
    <name evidence="5" type="ORF">CSO01_15610</name>
</gene>
<reference evidence="5 6" key="1">
    <citation type="submission" date="2019-07" db="EMBL/GenBank/DDBJ databases">
        <title>Whole genome shotgun sequence of Cellulomonas soli NBRC 109434.</title>
        <authorList>
            <person name="Hosoyama A."/>
            <person name="Uohara A."/>
            <person name="Ohji S."/>
            <person name="Ichikawa N."/>
        </authorList>
    </citation>
    <scope>NUCLEOTIDE SEQUENCE [LARGE SCALE GENOMIC DNA]</scope>
    <source>
        <strain evidence="5 6">NBRC 109434</strain>
    </source>
</reference>
<feature type="region of interest" description="Disordered" evidence="2">
    <location>
        <begin position="1"/>
        <end position="31"/>
    </location>
</feature>
<keyword evidence="3" id="KW-1133">Transmembrane helix</keyword>
<evidence type="ECO:0000313" key="5">
    <source>
        <dbReference type="EMBL" id="GEP68846.1"/>
    </source>
</evidence>
<name>A0A512PCF4_9CELL</name>
<evidence type="ECO:0000313" key="6">
    <source>
        <dbReference type="Proteomes" id="UP000321798"/>
    </source>
</evidence>
<dbReference type="InterPro" id="IPR004474">
    <property type="entry name" value="LytR_CpsA_psr"/>
</dbReference>
<organism evidence="5 6">
    <name type="scientific">Cellulomonas soli</name>
    <dbReference type="NCBI Taxonomy" id="931535"/>
    <lineage>
        <taxon>Bacteria</taxon>
        <taxon>Bacillati</taxon>
        <taxon>Actinomycetota</taxon>
        <taxon>Actinomycetes</taxon>
        <taxon>Micrococcales</taxon>
        <taxon>Cellulomonadaceae</taxon>
        <taxon>Cellulomonas</taxon>
    </lineage>
</organism>
<dbReference type="PANTHER" id="PTHR33392:SF6">
    <property type="entry name" value="POLYISOPRENYL-TEICHOIC ACID--PEPTIDOGLYCAN TEICHOIC ACID TRANSFERASE TAGU"/>
    <property type="match status" value="1"/>
</dbReference>
<evidence type="ECO:0000259" key="4">
    <source>
        <dbReference type="Pfam" id="PF03816"/>
    </source>
</evidence>
<evidence type="ECO:0000256" key="3">
    <source>
        <dbReference type="SAM" id="Phobius"/>
    </source>
</evidence>
<dbReference type="Proteomes" id="UP000321798">
    <property type="component" value="Unassembled WGS sequence"/>
</dbReference>
<keyword evidence="3" id="KW-0472">Membrane</keyword>
<comment type="similarity">
    <text evidence="1">Belongs to the LytR/CpsA/Psr (LCP) family.</text>
</comment>
<feature type="compositionally biased region" description="Basic and acidic residues" evidence="2">
    <location>
        <begin position="1"/>
        <end position="10"/>
    </location>
</feature>
<feature type="domain" description="Cell envelope-related transcriptional attenuator" evidence="4">
    <location>
        <begin position="122"/>
        <end position="286"/>
    </location>
</feature>
<protein>
    <recommendedName>
        <fullName evidence="4">Cell envelope-related transcriptional attenuator domain-containing protein</fullName>
    </recommendedName>
</protein>